<name>A0A7R9MUY3_9ACAR</name>
<dbReference type="Pfam" id="PF04969">
    <property type="entry name" value="CS"/>
    <property type="match status" value="1"/>
</dbReference>
<feature type="domain" description="CS" evidence="1">
    <location>
        <begin position="16"/>
        <end position="45"/>
    </location>
</feature>
<dbReference type="EMBL" id="OC963007">
    <property type="protein sequence ID" value="CAD7665675.1"/>
    <property type="molecule type" value="Genomic_DNA"/>
</dbReference>
<accession>A0A7R9MUY3</accession>
<sequence>MLDESTGNFSSTRNVYDWYQTATHVILNIMIKNLKESDVKVKLIDETL</sequence>
<feature type="non-terminal residue" evidence="2">
    <location>
        <position position="48"/>
    </location>
</feature>
<dbReference type="Proteomes" id="UP000728032">
    <property type="component" value="Unassembled WGS sequence"/>
</dbReference>
<proteinExistence type="predicted"/>
<dbReference type="InterPro" id="IPR008978">
    <property type="entry name" value="HSP20-like_chaperone"/>
</dbReference>
<dbReference type="AlphaFoldDB" id="A0A7R9MUY3"/>
<dbReference type="InterPro" id="IPR007052">
    <property type="entry name" value="CS_dom"/>
</dbReference>
<gene>
    <name evidence="2" type="ORF">ONB1V03_LOCUS22232</name>
</gene>
<keyword evidence="3" id="KW-1185">Reference proteome</keyword>
<dbReference type="SUPFAM" id="SSF49764">
    <property type="entry name" value="HSP20-like chaperones"/>
    <property type="match status" value="1"/>
</dbReference>
<evidence type="ECO:0000313" key="2">
    <source>
        <dbReference type="EMBL" id="CAD7665675.1"/>
    </source>
</evidence>
<evidence type="ECO:0000259" key="1">
    <source>
        <dbReference type="Pfam" id="PF04969"/>
    </source>
</evidence>
<evidence type="ECO:0000313" key="3">
    <source>
        <dbReference type="Proteomes" id="UP000728032"/>
    </source>
</evidence>
<organism evidence="2">
    <name type="scientific">Oppiella nova</name>
    <dbReference type="NCBI Taxonomy" id="334625"/>
    <lineage>
        <taxon>Eukaryota</taxon>
        <taxon>Metazoa</taxon>
        <taxon>Ecdysozoa</taxon>
        <taxon>Arthropoda</taxon>
        <taxon>Chelicerata</taxon>
        <taxon>Arachnida</taxon>
        <taxon>Acari</taxon>
        <taxon>Acariformes</taxon>
        <taxon>Sarcoptiformes</taxon>
        <taxon>Oribatida</taxon>
        <taxon>Brachypylina</taxon>
        <taxon>Oppioidea</taxon>
        <taxon>Oppiidae</taxon>
        <taxon>Oppiella</taxon>
    </lineage>
</organism>
<protein>
    <recommendedName>
        <fullName evidence="1">CS domain-containing protein</fullName>
    </recommendedName>
</protein>
<reference evidence="2" key="1">
    <citation type="submission" date="2020-11" db="EMBL/GenBank/DDBJ databases">
        <authorList>
            <person name="Tran Van P."/>
        </authorList>
    </citation>
    <scope>NUCLEOTIDE SEQUENCE</scope>
</reference>
<dbReference type="EMBL" id="CAJPVJ010048182">
    <property type="protein sequence ID" value="CAG2182811.1"/>
    <property type="molecule type" value="Genomic_DNA"/>
</dbReference>
<dbReference type="Gene3D" id="2.60.40.790">
    <property type="match status" value="1"/>
</dbReference>
<dbReference type="OrthoDB" id="1898560at2759"/>